<protein>
    <submittedName>
        <fullName evidence="2">Dialkylresorcinol condensing enzyme</fullName>
    </submittedName>
</protein>
<dbReference type="EMBL" id="RQYC01000004">
    <property type="protein sequence ID" value="RRD90816.1"/>
    <property type="molecule type" value="Genomic_DNA"/>
</dbReference>
<reference evidence="2 3" key="1">
    <citation type="submission" date="2018-11" db="EMBL/GenBank/DDBJ databases">
        <title>Genomes From Bacteria Associated with the Canine Oral Cavity: a Test Case for Automated Genome-Based Taxonomic Assignment.</title>
        <authorList>
            <person name="Coil D.A."/>
            <person name="Jospin G."/>
            <person name="Darling A.E."/>
            <person name="Wallis C."/>
            <person name="Davis I.J."/>
            <person name="Harris S."/>
            <person name="Eisen J.A."/>
            <person name="Holcombe L.J."/>
            <person name="O'Flynn C."/>
        </authorList>
    </citation>
    <scope>NUCLEOTIDE SEQUENCE [LARGE SCALE GENOMIC DNA]</scope>
    <source>
        <strain evidence="2 3">COT-280</strain>
    </source>
</reference>
<dbReference type="Proteomes" id="UP000269923">
    <property type="component" value="Unassembled WGS sequence"/>
</dbReference>
<name>A0A3P2A7E8_9NEIS</name>
<accession>A0A3P2A7E8</accession>
<comment type="caution">
    <text evidence="2">The sequence shown here is derived from an EMBL/GenBank/DDBJ whole genome shotgun (WGS) entry which is preliminary data.</text>
</comment>
<evidence type="ECO:0000256" key="1">
    <source>
        <dbReference type="SAM" id="Phobius"/>
    </source>
</evidence>
<feature type="transmembrane region" description="Helical" evidence="1">
    <location>
        <begin position="255"/>
        <end position="278"/>
    </location>
</feature>
<dbReference type="AlphaFoldDB" id="A0A3P2A7E8"/>
<keyword evidence="1" id="KW-0812">Transmembrane</keyword>
<dbReference type="SUPFAM" id="SSF52218">
    <property type="entry name" value="Flavoproteins"/>
    <property type="match status" value="1"/>
</dbReference>
<proteinExistence type="predicted"/>
<evidence type="ECO:0000313" key="2">
    <source>
        <dbReference type="EMBL" id="RRD90816.1"/>
    </source>
</evidence>
<dbReference type="OrthoDB" id="4547866at2"/>
<organism evidence="2 3">
    <name type="scientific">Conchiformibius steedae</name>
    <dbReference type="NCBI Taxonomy" id="153493"/>
    <lineage>
        <taxon>Bacteria</taxon>
        <taxon>Pseudomonadati</taxon>
        <taxon>Pseudomonadota</taxon>
        <taxon>Betaproteobacteria</taxon>
        <taxon>Neisseriales</taxon>
        <taxon>Neisseriaceae</taxon>
        <taxon>Conchiformibius</taxon>
    </lineage>
</organism>
<dbReference type="InterPro" id="IPR029039">
    <property type="entry name" value="Flavoprotein-like_sf"/>
</dbReference>
<sequence length="303" mass="33818">MGKHVLLVSYSQTGQLARLAAAFADGLRAQGVNVEEARIRPEPDFAFPWRFGEFFNTFPETVHLQPRPIAPLALQRQHYDVVVIAYTVWFLSPSQPVCAFLQSAQAHALLRDTPVITLIGCRNMWLMAQEKVKKLLTQAGAKLVGNVVKTDRSNTAASFITTPVWMLTGRRKAASWLPEAGIAETDIADAARFGAKTAQALNNGAVLDETLLQNMGAVRVNEKLIFSERFAHRSFWLWGKLLMAAGRRSPRLRRVLLSVYIVFLVAVILTIVPLTALLKRLLTPLLRERIRREKAYYGAPSGE</sequence>
<dbReference type="Gene3D" id="3.40.50.360">
    <property type="match status" value="1"/>
</dbReference>
<keyword evidence="1" id="KW-1133">Transmembrane helix</keyword>
<keyword evidence="3" id="KW-1185">Reference proteome</keyword>
<dbReference type="STRING" id="1121352.GCA_000620925_01043"/>
<evidence type="ECO:0000313" key="3">
    <source>
        <dbReference type="Proteomes" id="UP000269923"/>
    </source>
</evidence>
<dbReference type="RefSeq" id="WP_124794375.1">
    <property type="nucleotide sequence ID" value="NZ_RQYC01000004.1"/>
</dbReference>
<keyword evidence="1" id="KW-0472">Membrane</keyword>
<gene>
    <name evidence="2" type="ORF">EII21_04210</name>
</gene>